<evidence type="ECO:0000313" key="1">
    <source>
        <dbReference type="EMBL" id="TFK62814.1"/>
    </source>
</evidence>
<name>A0ACD3AB22_9AGAR</name>
<gene>
    <name evidence="1" type="ORF">BDN72DRAFT_848314</name>
</gene>
<proteinExistence type="predicted"/>
<keyword evidence="2" id="KW-1185">Reference proteome</keyword>
<evidence type="ECO:0000313" key="2">
    <source>
        <dbReference type="Proteomes" id="UP000308600"/>
    </source>
</evidence>
<dbReference type="Proteomes" id="UP000308600">
    <property type="component" value="Unassembled WGS sequence"/>
</dbReference>
<organism evidence="1 2">
    <name type="scientific">Pluteus cervinus</name>
    <dbReference type="NCBI Taxonomy" id="181527"/>
    <lineage>
        <taxon>Eukaryota</taxon>
        <taxon>Fungi</taxon>
        <taxon>Dikarya</taxon>
        <taxon>Basidiomycota</taxon>
        <taxon>Agaricomycotina</taxon>
        <taxon>Agaricomycetes</taxon>
        <taxon>Agaricomycetidae</taxon>
        <taxon>Agaricales</taxon>
        <taxon>Pluteineae</taxon>
        <taxon>Pluteaceae</taxon>
        <taxon>Pluteus</taxon>
    </lineage>
</organism>
<accession>A0ACD3AB22</accession>
<dbReference type="EMBL" id="ML208559">
    <property type="protein sequence ID" value="TFK62814.1"/>
    <property type="molecule type" value="Genomic_DNA"/>
</dbReference>
<reference evidence="1 2" key="1">
    <citation type="journal article" date="2019" name="Nat. Ecol. Evol.">
        <title>Megaphylogeny resolves global patterns of mushroom evolution.</title>
        <authorList>
            <person name="Varga T."/>
            <person name="Krizsan K."/>
            <person name="Foldi C."/>
            <person name="Dima B."/>
            <person name="Sanchez-Garcia M."/>
            <person name="Sanchez-Ramirez S."/>
            <person name="Szollosi G.J."/>
            <person name="Szarkandi J.G."/>
            <person name="Papp V."/>
            <person name="Albert L."/>
            <person name="Andreopoulos W."/>
            <person name="Angelini C."/>
            <person name="Antonin V."/>
            <person name="Barry K.W."/>
            <person name="Bougher N.L."/>
            <person name="Buchanan P."/>
            <person name="Buyck B."/>
            <person name="Bense V."/>
            <person name="Catcheside P."/>
            <person name="Chovatia M."/>
            <person name="Cooper J."/>
            <person name="Damon W."/>
            <person name="Desjardin D."/>
            <person name="Finy P."/>
            <person name="Geml J."/>
            <person name="Haridas S."/>
            <person name="Hughes K."/>
            <person name="Justo A."/>
            <person name="Karasinski D."/>
            <person name="Kautmanova I."/>
            <person name="Kiss B."/>
            <person name="Kocsube S."/>
            <person name="Kotiranta H."/>
            <person name="LaButti K.M."/>
            <person name="Lechner B.E."/>
            <person name="Liimatainen K."/>
            <person name="Lipzen A."/>
            <person name="Lukacs Z."/>
            <person name="Mihaltcheva S."/>
            <person name="Morgado L.N."/>
            <person name="Niskanen T."/>
            <person name="Noordeloos M.E."/>
            <person name="Ohm R.A."/>
            <person name="Ortiz-Santana B."/>
            <person name="Ovrebo C."/>
            <person name="Racz N."/>
            <person name="Riley R."/>
            <person name="Savchenko A."/>
            <person name="Shiryaev A."/>
            <person name="Soop K."/>
            <person name="Spirin V."/>
            <person name="Szebenyi C."/>
            <person name="Tomsovsky M."/>
            <person name="Tulloss R.E."/>
            <person name="Uehling J."/>
            <person name="Grigoriev I.V."/>
            <person name="Vagvolgyi C."/>
            <person name="Papp T."/>
            <person name="Martin F.M."/>
            <person name="Miettinen O."/>
            <person name="Hibbett D.S."/>
            <person name="Nagy L.G."/>
        </authorList>
    </citation>
    <scope>NUCLEOTIDE SEQUENCE [LARGE SCALE GENOMIC DNA]</scope>
    <source>
        <strain evidence="1 2">NL-1719</strain>
    </source>
</reference>
<protein>
    <submittedName>
        <fullName evidence="1">Uncharacterized protein</fullName>
    </submittedName>
</protein>
<sequence length="119" mass="12328">MQTTFLSALVLVAASLVSAAPQEVPGEVYFCGKNNWVAPCKDLIFDLGTCQKAATFLDGGAQIASIGPNNHTVCIGYKSADCTGSSSWGFVFPGDADGGVASGTNFTALQSLVCYDKHL</sequence>